<evidence type="ECO:0000259" key="4">
    <source>
        <dbReference type="Pfam" id="PF00440"/>
    </source>
</evidence>
<gene>
    <name evidence="5" type="ORF">K6K41_10350</name>
</gene>
<dbReference type="InterPro" id="IPR023772">
    <property type="entry name" value="DNA-bd_HTH_TetR-type_CS"/>
</dbReference>
<accession>A0A9E6UR08</accession>
<dbReference type="Proteomes" id="UP000825701">
    <property type="component" value="Chromosome"/>
</dbReference>
<dbReference type="PANTHER" id="PTHR47506:SF7">
    <property type="entry name" value="TRANSCRIPTIONAL REGULATORY PROTEIN"/>
    <property type="match status" value="1"/>
</dbReference>
<organism evidence="5 6">
    <name type="scientific">Chenggangzhangella methanolivorans</name>
    <dbReference type="NCBI Taxonomy" id="1437009"/>
    <lineage>
        <taxon>Bacteria</taxon>
        <taxon>Pseudomonadati</taxon>
        <taxon>Pseudomonadota</taxon>
        <taxon>Alphaproteobacteria</taxon>
        <taxon>Hyphomicrobiales</taxon>
        <taxon>Methylopilaceae</taxon>
        <taxon>Chenggangzhangella</taxon>
    </lineage>
</organism>
<dbReference type="PANTHER" id="PTHR47506">
    <property type="entry name" value="TRANSCRIPTIONAL REGULATORY PROTEIN"/>
    <property type="match status" value="1"/>
</dbReference>
<dbReference type="SUPFAM" id="SSF46689">
    <property type="entry name" value="Homeodomain-like"/>
    <property type="match status" value="1"/>
</dbReference>
<proteinExistence type="predicted"/>
<reference evidence="5" key="1">
    <citation type="submission" date="2021-08" db="EMBL/GenBank/DDBJ databases">
        <authorList>
            <person name="Zhang H."/>
            <person name="Xu M."/>
            <person name="Yu Z."/>
            <person name="Yang L."/>
            <person name="Cai Y."/>
        </authorList>
    </citation>
    <scope>NUCLEOTIDE SEQUENCE</scope>
    <source>
        <strain evidence="5">CHL1</strain>
    </source>
</reference>
<sequence>MKRRSPRADGGADEETRTCRLARSTSRTRERILSQAAALFRRDGVDSVSVPALMKEAGLTHGGFYAHFSSKDALVAEAVTRSLQGTTDHLVRAAERSKGPRKDRAAAAIDEYVSRGHRDHPEAGCAIAALGAETSRGDTVVQRAAADGAREAATRISKTLGLGDDASDDVLALYAGMIGAIVLARACRDDKALSDRVLDVCRERLKTNFPA</sequence>
<dbReference type="PRINTS" id="PR00455">
    <property type="entry name" value="HTHTETR"/>
</dbReference>
<dbReference type="AlphaFoldDB" id="A0A9E6UR08"/>
<dbReference type="PROSITE" id="PS01081">
    <property type="entry name" value="HTH_TETR_1"/>
    <property type="match status" value="1"/>
</dbReference>
<evidence type="ECO:0000256" key="2">
    <source>
        <dbReference type="ARBA" id="ARBA00023125"/>
    </source>
</evidence>
<dbReference type="EMBL" id="CP081869">
    <property type="protein sequence ID" value="QZO01730.1"/>
    <property type="molecule type" value="Genomic_DNA"/>
</dbReference>
<dbReference type="Gene3D" id="1.10.357.10">
    <property type="entry name" value="Tetracycline Repressor, domain 2"/>
    <property type="match status" value="1"/>
</dbReference>
<dbReference type="KEGG" id="cmet:K6K41_10350"/>
<feature type="domain" description="HTH tetR-type" evidence="4">
    <location>
        <begin position="32"/>
        <end position="78"/>
    </location>
</feature>
<evidence type="ECO:0000313" key="6">
    <source>
        <dbReference type="Proteomes" id="UP000825701"/>
    </source>
</evidence>
<keyword evidence="1" id="KW-0805">Transcription regulation</keyword>
<evidence type="ECO:0000256" key="1">
    <source>
        <dbReference type="ARBA" id="ARBA00023015"/>
    </source>
</evidence>
<dbReference type="GO" id="GO:0003677">
    <property type="term" value="F:DNA binding"/>
    <property type="evidence" value="ECO:0007669"/>
    <property type="project" value="UniProtKB-KW"/>
</dbReference>
<keyword evidence="6" id="KW-1185">Reference proteome</keyword>
<dbReference type="Pfam" id="PF00440">
    <property type="entry name" value="TetR_N"/>
    <property type="match status" value="1"/>
</dbReference>
<dbReference type="InterPro" id="IPR036271">
    <property type="entry name" value="Tet_transcr_reg_TetR-rel_C_sf"/>
</dbReference>
<keyword evidence="3" id="KW-0804">Transcription</keyword>
<dbReference type="Gene3D" id="1.10.10.60">
    <property type="entry name" value="Homeodomain-like"/>
    <property type="match status" value="1"/>
</dbReference>
<dbReference type="InterPro" id="IPR009057">
    <property type="entry name" value="Homeodomain-like_sf"/>
</dbReference>
<evidence type="ECO:0000256" key="3">
    <source>
        <dbReference type="ARBA" id="ARBA00023163"/>
    </source>
</evidence>
<name>A0A9E6UR08_9HYPH</name>
<dbReference type="SUPFAM" id="SSF48498">
    <property type="entry name" value="Tetracyclin repressor-like, C-terminal domain"/>
    <property type="match status" value="1"/>
</dbReference>
<dbReference type="InterPro" id="IPR001647">
    <property type="entry name" value="HTH_TetR"/>
</dbReference>
<keyword evidence="2" id="KW-0238">DNA-binding</keyword>
<protein>
    <submittedName>
        <fullName evidence="5">TetR/AcrR family transcriptional regulator</fullName>
    </submittedName>
</protein>
<evidence type="ECO:0000313" key="5">
    <source>
        <dbReference type="EMBL" id="QZO01730.1"/>
    </source>
</evidence>
<dbReference type="RefSeq" id="WP_261405058.1">
    <property type="nucleotide sequence ID" value="NZ_CP081869.1"/>
</dbReference>